<name>A0ABP6URN5_9FLAO</name>
<dbReference type="EMBL" id="BAABCW010000015">
    <property type="protein sequence ID" value="GAA3515807.1"/>
    <property type="molecule type" value="Genomic_DNA"/>
</dbReference>
<comment type="caution">
    <text evidence="1">The sequence shown here is derived from an EMBL/GenBank/DDBJ whole genome shotgun (WGS) entry which is preliminary data.</text>
</comment>
<sequence>MTNKFLYVFLLCSSILFYNCNTKGSDQQAELDPKQIIEKAEPTIINVSSKTIHPSIIDTTSYLADCFYENLTHKKQSFIAMENILIEQNILKNETQKGYQDFFIKYVQSSKLGLYNTAPIHKGSKKYFENKLKIANTLKAHIKSAEKFKDRLNQCYKIQSKKVGFEKSQINILIDKINKFYKLAESGELDKKYPNNTLLYVLNKEFPSALFNHIDTRLIQYLMLYSYLQKYDEEQMNLEYQNALEMVVLFKKDSIKEKTTNNSSMDKSPVSDPNHIEIIEMTDKEVEDFTKNGGIIKSTEPDE</sequence>
<dbReference type="RefSeq" id="WP_344929193.1">
    <property type="nucleotide sequence ID" value="NZ_BAABCW010000015.1"/>
</dbReference>
<reference evidence="2" key="1">
    <citation type="journal article" date="2019" name="Int. J. Syst. Evol. Microbiol.">
        <title>The Global Catalogue of Microorganisms (GCM) 10K type strain sequencing project: providing services to taxonomists for standard genome sequencing and annotation.</title>
        <authorList>
            <consortium name="The Broad Institute Genomics Platform"/>
            <consortium name="The Broad Institute Genome Sequencing Center for Infectious Disease"/>
            <person name="Wu L."/>
            <person name="Ma J."/>
        </authorList>
    </citation>
    <scope>NUCLEOTIDE SEQUENCE [LARGE SCALE GENOMIC DNA]</scope>
    <source>
        <strain evidence="2">JCM 17106</strain>
    </source>
</reference>
<accession>A0ABP6URN5</accession>
<evidence type="ECO:0000313" key="2">
    <source>
        <dbReference type="Proteomes" id="UP001500459"/>
    </source>
</evidence>
<dbReference type="Proteomes" id="UP001500459">
    <property type="component" value="Unassembled WGS sequence"/>
</dbReference>
<keyword evidence="2" id="KW-1185">Reference proteome</keyword>
<protein>
    <submittedName>
        <fullName evidence="1">Uncharacterized protein</fullName>
    </submittedName>
</protein>
<evidence type="ECO:0000313" key="1">
    <source>
        <dbReference type="EMBL" id="GAA3515807.1"/>
    </source>
</evidence>
<organism evidence="1 2">
    <name type="scientific">Aquimarina addita</name>
    <dbReference type="NCBI Taxonomy" id="870485"/>
    <lineage>
        <taxon>Bacteria</taxon>
        <taxon>Pseudomonadati</taxon>
        <taxon>Bacteroidota</taxon>
        <taxon>Flavobacteriia</taxon>
        <taxon>Flavobacteriales</taxon>
        <taxon>Flavobacteriaceae</taxon>
        <taxon>Aquimarina</taxon>
    </lineage>
</organism>
<proteinExistence type="predicted"/>
<gene>
    <name evidence="1" type="ORF">GCM10022393_32230</name>
</gene>